<dbReference type="Proteomes" id="UP000184550">
    <property type="component" value="Unassembled WGS sequence"/>
</dbReference>
<dbReference type="InterPro" id="IPR010095">
    <property type="entry name" value="Cas12f1-like_TNB"/>
</dbReference>
<proteinExistence type="predicted"/>
<evidence type="ECO:0000313" key="3">
    <source>
        <dbReference type="EMBL" id="VXD20086.1"/>
    </source>
</evidence>
<evidence type="ECO:0000256" key="1">
    <source>
        <dbReference type="ARBA" id="ARBA00023125"/>
    </source>
</evidence>
<accession>A0A7Z9BSH6</accession>
<feature type="domain" description="Cas12f1-like TNB" evidence="2">
    <location>
        <begin position="9"/>
        <end position="30"/>
    </location>
</feature>
<dbReference type="EMBL" id="CZCU02000144">
    <property type="protein sequence ID" value="VXD20086.1"/>
    <property type="molecule type" value="Genomic_DNA"/>
</dbReference>
<reference evidence="3" key="1">
    <citation type="submission" date="2019-10" db="EMBL/GenBank/DDBJ databases">
        <authorList>
            <consortium name="Genoscope - CEA"/>
            <person name="William W."/>
        </authorList>
    </citation>
    <scope>NUCLEOTIDE SEQUENCE [LARGE SCALE GENOMIC DNA]</scope>
    <source>
        <strain evidence="3">BBR_PRJEB10992</strain>
    </source>
</reference>
<dbReference type="Pfam" id="PF07282">
    <property type="entry name" value="Cas12f1-like_TNB"/>
    <property type="match status" value="1"/>
</dbReference>
<gene>
    <name evidence="3" type="ORF">PL8927_680028</name>
</gene>
<sequence length="70" mass="7641">MKSMPLQIRTWECPKCGTLHDRDINAAKNLRDYFLASGSGVLASGDEVRPIPNPVLGEAFVNEGGSPRQK</sequence>
<keyword evidence="4" id="KW-1185">Reference proteome</keyword>
<dbReference type="RefSeq" id="WP_331281827.1">
    <property type="nucleotide sequence ID" value="NZ_LR734874.1"/>
</dbReference>
<keyword evidence="1" id="KW-0238">DNA-binding</keyword>
<dbReference type="AlphaFoldDB" id="A0A7Z9BSH6"/>
<dbReference type="GO" id="GO:0003677">
    <property type="term" value="F:DNA binding"/>
    <property type="evidence" value="ECO:0007669"/>
    <property type="project" value="UniProtKB-KW"/>
</dbReference>
<evidence type="ECO:0000313" key="4">
    <source>
        <dbReference type="Proteomes" id="UP000184550"/>
    </source>
</evidence>
<protein>
    <recommendedName>
        <fullName evidence="2">Cas12f1-like TNB domain-containing protein</fullName>
    </recommendedName>
</protein>
<evidence type="ECO:0000259" key="2">
    <source>
        <dbReference type="Pfam" id="PF07282"/>
    </source>
</evidence>
<organism evidence="3 4">
    <name type="scientific">Planktothrix serta PCC 8927</name>
    <dbReference type="NCBI Taxonomy" id="671068"/>
    <lineage>
        <taxon>Bacteria</taxon>
        <taxon>Bacillati</taxon>
        <taxon>Cyanobacteriota</taxon>
        <taxon>Cyanophyceae</taxon>
        <taxon>Oscillatoriophycideae</taxon>
        <taxon>Oscillatoriales</taxon>
        <taxon>Microcoleaceae</taxon>
        <taxon>Planktothrix</taxon>
    </lineage>
</organism>
<name>A0A7Z9BSH6_9CYAN</name>
<comment type="caution">
    <text evidence="3">The sequence shown here is derived from an EMBL/GenBank/DDBJ whole genome shotgun (WGS) entry which is preliminary data.</text>
</comment>